<dbReference type="Proteomes" id="UP000588112">
    <property type="component" value="Unassembled WGS sequence"/>
</dbReference>
<organism evidence="3 4">
    <name type="scientific">Sphaerisporangium krabiense</name>
    <dbReference type="NCBI Taxonomy" id="763782"/>
    <lineage>
        <taxon>Bacteria</taxon>
        <taxon>Bacillati</taxon>
        <taxon>Actinomycetota</taxon>
        <taxon>Actinomycetes</taxon>
        <taxon>Streptosporangiales</taxon>
        <taxon>Streptosporangiaceae</taxon>
        <taxon>Sphaerisporangium</taxon>
    </lineage>
</organism>
<dbReference type="GO" id="GO:0006508">
    <property type="term" value="P:proteolysis"/>
    <property type="evidence" value="ECO:0007669"/>
    <property type="project" value="InterPro"/>
</dbReference>
<gene>
    <name evidence="3" type="ORF">BJ981_000848</name>
</gene>
<reference evidence="3 4" key="1">
    <citation type="submission" date="2020-08" db="EMBL/GenBank/DDBJ databases">
        <title>Sequencing the genomes of 1000 actinobacteria strains.</title>
        <authorList>
            <person name="Klenk H.-P."/>
        </authorList>
    </citation>
    <scope>NUCLEOTIDE SEQUENCE [LARGE SCALE GENOMIC DNA]</scope>
    <source>
        <strain evidence="3 4">DSM 45790</strain>
    </source>
</reference>
<dbReference type="Gene3D" id="1.20.1440.110">
    <property type="entry name" value="acylaminoacyl peptidase"/>
    <property type="match status" value="1"/>
</dbReference>
<sequence>MIFVIRTDYAVFEYFAGNYVWNMAVNHAIVSGARIGEIDQMCRPLVEAAKAEGNDESATAAFLAAWCTVADRLVQQAKVDEEAGHLISAGEKLGRASTYYLTAERMQRPGAAGRQDLYRKVIDTFRRSVEFERENCEFVEIPYSANGRETSFPGLFVRGEGDGPRPCVVEFNGLDSTKEMVYGNGLAQKLAKRGISTLIMDHPGSGEALRLRGMTGSYQSEKYGGAGLDYLASRDDCDAGRCGVVGWSLGGYYAPRAAAFESRFKACVAWGAIYSWPELGAYRQESGQGTEPSVPHFAEHIAWVFGLKTPEDFPPFAATMSMAEHSHRITMPFLVIHGSNDRQIPALFAQKQYDAAVNSSRRELHIVTPEEGGVEHVGFDNPTFTTSYIADWLAETLV</sequence>
<keyword evidence="4" id="KW-1185">Reference proteome</keyword>
<evidence type="ECO:0000259" key="2">
    <source>
        <dbReference type="Pfam" id="PF00326"/>
    </source>
</evidence>
<dbReference type="EMBL" id="JACHBR010000001">
    <property type="protein sequence ID" value="MBB5625149.1"/>
    <property type="molecule type" value="Genomic_DNA"/>
</dbReference>
<dbReference type="GO" id="GO:0008236">
    <property type="term" value="F:serine-type peptidase activity"/>
    <property type="evidence" value="ECO:0007669"/>
    <property type="project" value="InterPro"/>
</dbReference>
<comment type="caution">
    <text evidence="3">The sequence shown here is derived from an EMBL/GenBank/DDBJ whole genome shotgun (WGS) entry which is preliminary data.</text>
</comment>
<dbReference type="PANTHER" id="PTHR22946">
    <property type="entry name" value="DIENELACTONE HYDROLASE DOMAIN-CONTAINING PROTEIN-RELATED"/>
    <property type="match status" value="1"/>
</dbReference>
<accession>A0A7W9DNM9</accession>
<dbReference type="RefSeq" id="WP_204070470.1">
    <property type="nucleotide sequence ID" value="NZ_BOOS01000035.1"/>
</dbReference>
<comment type="similarity">
    <text evidence="1">Belongs to the AB hydrolase superfamily.</text>
</comment>
<proteinExistence type="inferred from homology"/>
<dbReference type="InterPro" id="IPR050261">
    <property type="entry name" value="FrsA_esterase"/>
</dbReference>
<evidence type="ECO:0000256" key="1">
    <source>
        <dbReference type="ARBA" id="ARBA00008645"/>
    </source>
</evidence>
<protein>
    <submittedName>
        <fullName evidence="3">Dienelactone hydrolase</fullName>
    </submittedName>
</protein>
<dbReference type="Pfam" id="PF00326">
    <property type="entry name" value="Peptidase_S9"/>
    <property type="match status" value="1"/>
</dbReference>
<dbReference type="Gene3D" id="3.40.50.1820">
    <property type="entry name" value="alpha/beta hydrolase"/>
    <property type="match status" value="1"/>
</dbReference>
<evidence type="ECO:0000313" key="3">
    <source>
        <dbReference type="EMBL" id="MBB5625149.1"/>
    </source>
</evidence>
<name>A0A7W9DNM9_9ACTN</name>
<evidence type="ECO:0000313" key="4">
    <source>
        <dbReference type="Proteomes" id="UP000588112"/>
    </source>
</evidence>
<dbReference type="SUPFAM" id="SSF53474">
    <property type="entry name" value="alpha/beta-Hydrolases"/>
    <property type="match status" value="1"/>
</dbReference>
<dbReference type="InterPro" id="IPR001375">
    <property type="entry name" value="Peptidase_S9_cat"/>
</dbReference>
<keyword evidence="3" id="KW-0378">Hydrolase</keyword>
<dbReference type="PANTHER" id="PTHR22946:SF12">
    <property type="entry name" value="CONIDIAL PIGMENT BIOSYNTHESIS PROTEIN AYG1 (AFU_ORTHOLOGUE AFUA_2G17550)"/>
    <property type="match status" value="1"/>
</dbReference>
<dbReference type="InterPro" id="IPR029058">
    <property type="entry name" value="AB_hydrolase_fold"/>
</dbReference>
<dbReference type="AlphaFoldDB" id="A0A7W9DNM9"/>
<feature type="domain" description="Peptidase S9 prolyl oligopeptidase catalytic" evidence="2">
    <location>
        <begin position="190"/>
        <end position="362"/>
    </location>
</feature>